<protein>
    <submittedName>
        <fullName evidence="1">Uncharacterized protein</fullName>
    </submittedName>
</protein>
<feature type="non-terminal residue" evidence="1">
    <location>
        <position position="1"/>
    </location>
</feature>
<proteinExistence type="predicted"/>
<evidence type="ECO:0000313" key="1">
    <source>
        <dbReference type="EMBL" id="CAH1774430.1"/>
    </source>
</evidence>
<dbReference type="OrthoDB" id="6150661at2759"/>
<sequence length="118" mass="13305">QIDYFNENFFEKMQTFIHDSQNISLDEPIDLLSDIIINGPIQTSEVCMALKRINSNRSPGIDGIPSDIIKIPKVLLCPLQHSLTPSLKKGSIQINGALECFHHYLSKEVDSLLIIIEE</sequence>
<comment type="caution">
    <text evidence="1">The sequence shown here is derived from an EMBL/GenBank/DDBJ whole genome shotgun (WGS) entry which is preliminary data.</text>
</comment>
<reference evidence="1" key="1">
    <citation type="submission" date="2022-03" db="EMBL/GenBank/DDBJ databases">
        <authorList>
            <person name="Martin C."/>
        </authorList>
    </citation>
    <scope>NUCLEOTIDE SEQUENCE</scope>
</reference>
<evidence type="ECO:0000313" key="2">
    <source>
        <dbReference type="Proteomes" id="UP000749559"/>
    </source>
</evidence>
<name>A0A8S4MZX3_OWEFU</name>
<organism evidence="1 2">
    <name type="scientific">Owenia fusiformis</name>
    <name type="common">Polychaete worm</name>
    <dbReference type="NCBI Taxonomy" id="6347"/>
    <lineage>
        <taxon>Eukaryota</taxon>
        <taxon>Metazoa</taxon>
        <taxon>Spiralia</taxon>
        <taxon>Lophotrochozoa</taxon>
        <taxon>Annelida</taxon>
        <taxon>Polychaeta</taxon>
        <taxon>Sedentaria</taxon>
        <taxon>Canalipalpata</taxon>
        <taxon>Sabellida</taxon>
        <taxon>Oweniida</taxon>
        <taxon>Oweniidae</taxon>
        <taxon>Owenia</taxon>
    </lineage>
</organism>
<accession>A0A8S4MZX3</accession>
<keyword evidence="2" id="KW-1185">Reference proteome</keyword>
<dbReference type="AlphaFoldDB" id="A0A8S4MZX3"/>
<gene>
    <name evidence="1" type="ORF">OFUS_LOCUS1890</name>
</gene>
<dbReference type="EMBL" id="CAIIXF020000001">
    <property type="protein sequence ID" value="CAH1774430.1"/>
    <property type="molecule type" value="Genomic_DNA"/>
</dbReference>
<dbReference type="Proteomes" id="UP000749559">
    <property type="component" value="Unassembled WGS sequence"/>
</dbReference>